<evidence type="ECO:0000313" key="3">
    <source>
        <dbReference type="EMBL" id="PAS94286.1"/>
    </source>
</evidence>
<evidence type="ECO:0000313" key="2">
    <source>
        <dbReference type="EMBL" id="KAF7599520.1"/>
    </source>
</evidence>
<keyword evidence="1" id="KW-1133">Transmembrane helix</keyword>
<protein>
    <submittedName>
        <fullName evidence="2">NnrS family protein</fullName>
    </submittedName>
    <submittedName>
        <fullName evidence="3">Short-chain dehydrogenase</fullName>
    </submittedName>
</protein>
<gene>
    <name evidence="2" type="ORF">BGI27_07555</name>
    <name evidence="3" type="ORF">CGU29_04555</name>
</gene>
<feature type="transmembrane region" description="Helical" evidence="1">
    <location>
        <begin position="180"/>
        <end position="201"/>
    </location>
</feature>
<accession>A0A272EW46</accession>
<dbReference type="Pfam" id="PF05940">
    <property type="entry name" value="NnrS"/>
    <property type="match status" value="1"/>
</dbReference>
<name>A0A272EW46_9RHOO</name>
<dbReference type="RefSeq" id="WP_095524295.1">
    <property type="nucleotide sequence ID" value="NZ_MDUX01000019.1"/>
</dbReference>
<comment type="caution">
    <text evidence="3">The sequence shown here is derived from an EMBL/GenBank/DDBJ whole genome shotgun (WGS) entry which is preliminary data.</text>
</comment>
<dbReference type="Proteomes" id="UP000216107">
    <property type="component" value="Unassembled WGS sequence"/>
</dbReference>
<keyword evidence="1" id="KW-0472">Membrane</keyword>
<keyword evidence="5" id="KW-1185">Reference proteome</keyword>
<dbReference type="EMBL" id="MDUX01000019">
    <property type="protein sequence ID" value="KAF7599520.1"/>
    <property type="molecule type" value="Genomic_DNA"/>
</dbReference>
<dbReference type="InterPro" id="IPR010266">
    <property type="entry name" value="NnrS"/>
</dbReference>
<evidence type="ECO:0000256" key="1">
    <source>
        <dbReference type="SAM" id="Phobius"/>
    </source>
</evidence>
<organism evidence="3 4">
    <name type="scientific">Candidatus Dactylopiibacterium carminicum</name>
    <dbReference type="NCBI Taxonomy" id="857335"/>
    <lineage>
        <taxon>Bacteria</taxon>
        <taxon>Pseudomonadati</taxon>
        <taxon>Pseudomonadota</taxon>
        <taxon>Betaproteobacteria</taxon>
        <taxon>Rhodocyclales</taxon>
        <taxon>Rhodocyclaceae</taxon>
        <taxon>Candidatus Dactylopiibacterium</taxon>
    </lineage>
</organism>
<feature type="transmembrane region" description="Helical" evidence="1">
    <location>
        <begin position="303"/>
        <end position="324"/>
    </location>
</feature>
<feature type="transmembrane region" description="Helical" evidence="1">
    <location>
        <begin position="222"/>
        <end position="251"/>
    </location>
</feature>
<feature type="transmembrane region" description="Helical" evidence="1">
    <location>
        <begin position="149"/>
        <end position="168"/>
    </location>
</feature>
<feature type="transmembrane region" description="Helical" evidence="1">
    <location>
        <begin position="361"/>
        <end position="382"/>
    </location>
</feature>
<evidence type="ECO:0000313" key="5">
    <source>
        <dbReference type="Proteomes" id="UP000623509"/>
    </source>
</evidence>
<proteinExistence type="predicted"/>
<sequence>MAVIPLSEPVRRPATPPRGFALLALGFRPFYLLAASLALLLVPLWVLMLGGQIPQPTTLPGLLWHGHEMIFGFAAAVIVGFLLTAGQTWSGLSTPSGRPLAALVALWLAGRLGLLMAPPLLGALLDLAFLPVAGVMLGRVLIRARSRRNYFALVILAALALSNLLMHGAQQGWFALSPLLGLHLAVAIIAVLCTVIAGRIVPSFTANALGTKPWRNARVDQASIVLTAAALLAWACALPAALTGALAAPAAVLQALRCQGWRPWATRRTPLLWILHLSHGWLIVALAWLALASFDLTPAPSLLHLITVGTISGLIIAMITRTALGHTGRALKAGALETACYALMQLALLARVLPPLIDSRWYLPGLQLSAIAWALCFALYLWRYAPILWHPRVDGRAG</sequence>
<feature type="transmembrane region" description="Helical" evidence="1">
    <location>
        <begin position="271"/>
        <end position="291"/>
    </location>
</feature>
<feature type="transmembrane region" description="Helical" evidence="1">
    <location>
        <begin position="20"/>
        <end position="49"/>
    </location>
</feature>
<dbReference type="Proteomes" id="UP000623509">
    <property type="component" value="Unassembled WGS sequence"/>
</dbReference>
<dbReference type="AlphaFoldDB" id="A0A272EW46"/>
<evidence type="ECO:0000313" key="4">
    <source>
        <dbReference type="Proteomes" id="UP000216107"/>
    </source>
</evidence>
<reference evidence="3 4" key="2">
    <citation type="submission" date="2017-07" db="EMBL/GenBank/DDBJ databases">
        <title>Candidatus Dactylopiibacterium carminicum, a nitrogen-fixing symbiont of the cochineal insect Dactylopius coccus and Dactylopius opuntiae (Hemiptera: Coccoidea: Dactylopiidae).</title>
        <authorList>
            <person name="Vera A."/>
        </authorList>
    </citation>
    <scope>NUCLEOTIDE SEQUENCE [LARGE SCALE GENOMIC DNA]</scope>
    <source>
        <strain evidence="3 4">NFDCM</strain>
    </source>
</reference>
<feature type="transmembrane region" description="Helical" evidence="1">
    <location>
        <begin position="69"/>
        <end position="88"/>
    </location>
</feature>
<keyword evidence="1" id="KW-0812">Transmembrane</keyword>
<feature type="transmembrane region" description="Helical" evidence="1">
    <location>
        <begin position="123"/>
        <end position="142"/>
    </location>
</feature>
<dbReference type="EMBL" id="NMRN01000008">
    <property type="protein sequence ID" value="PAS94286.1"/>
    <property type="molecule type" value="Genomic_DNA"/>
</dbReference>
<dbReference type="OrthoDB" id="9770040at2"/>
<reference evidence="2 5" key="1">
    <citation type="submission" date="2016-08" db="EMBL/GenBank/DDBJ databases">
        <title>Candidatus Dactylopiibacterium carminicum genome sequence.</title>
        <authorList>
            <person name="Ramirez-Puebla S.T."/>
            <person name="Ormeno-Orrillo E."/>
            <person name="Vera-Ponce De Leon A."/>
            <person name="Luis L."/>
            <person name="Sanchez-Flores A."/>
            <person name="Monica R."/>
            <person name="Martinez-Romero E."/>
        </authorList>
    </citation>
    <scope>NUCLEOTIDE SEQUENCE [LARGE SCALE GENOMIC DNA]</scope>
    <source>
        <strain evidence="2">END1</strain>
    </source>
</reference>